<feature type="domain" description="Enoyl reductase (ER)" evidence="3">
    <location>
        <begin position="16"/>
        <end position="330"/>
    </location>
</feature>
<dbReference type="InterPro" id="IPR011032">
    <property type="entry name" value="GroES-like_sf"/>
</dbReference>
<dbReference type="RefSeq" id="WP_227319614.1">
    <property type="nucleotide sequence ID" value="NZ_JAESVB010000001.1"/>
</dbReference>
<dbReference type="EMBL" id="JAESVB010000001">
    <property type="protein sequence ID" value="MCB8873955.1"/>
    <property type="molecule type" value="Genomic_DNA"/>
</dbReference>
<dbReference type="Proteomes" id="UP000708298">
    <property type="component" value="Unassembled WGS sequence"/>
</dbReference>
<organism evidence="4 5">
    <name type="scientific">Acidisoma silvae</name>
    <dbReference type="NCBI Taxonomy" id="2802396"/>
    <lineage>
        <taxon>Bacteria</taxon>
        <taxon>Pseudomonadati</taxon>
        <taxon>Pseudomonadota</taxon>
        <taxon>Alphaproteobacteria</taxon>
        <taxon>Acetobacterales</taxon>
        <taxon>Acidocellaceae</taxon>
        <taxon>Acidisoma</taxon>
    </lineage>
</organism>
<dbReference type="CDD" id="cd05276">
    <property type="entry name" value="p53_inducible_oxidoreductase"/>
    <property type="match status" value="1"/>
</dbReference>
<dbReference type="SUPFAM" id="SSF51735">
    <property type="entry name" value="NAD(P)-binding Rossmann-fold domains"/>
    <property type="match status" value="1"/>
</dbReference>
<sequence length="334" mass="35051">MTLPQTMRAILTQGAGGPEVMQLAEAPLPALRPGDILIRVEAAGINRPDVLQRQGAYPPPADASPILGLEVAGTVVALGEGTTGFAVGDRVCALANGGGYAEYCAVPATQALPWPEGYNAVQAAALPENYFTVWANLFQMGGLHAGESVLIHGGSGGIGITAIQLAAEFGAVVFTTVGSADKARAVERLGAHAAIDYHTADFADEIKRLTAYRGVDVILDIVGAPYFERNIASLKRGGRLVFIAFLQGAKMAEVDLQPIMVKRLTVTGSTLRPRTVAEKAAIARGLAERVWPVLNEGRCAPVIETVFPLADVARAHALMEGRSHIGKVMLKVAD</sequence>
<dbReference type="NCBIfam" id="TIGR02824">
    <property type="entry name" value="quinone_pig3"/>
    <property type="match status" value="1"/>
</dbReference>
<gene>
    <name evidence="4" type="ORF">ASILVAE211_02080</name>
</gene>
<dbReference type="InterPro" id="IPR036291">
    <property type="entry name" value="NAD(P)-bd_dom_sf"/>
</dbReference>
<dbReference type="Gene3D" id="3.40.50.720">
    <property type="entry name" value="NAD(P)-binding Rossmann-like Domain"/>
    <property type="match status" value="1"/>
</dbReference>
<dbReference type="InterPro" id="IPR020843">
    <property type="entry name" value="ER"/>
</dbReference>
<dbReference type="AlphaFoldDB" id="A0A963YN97"/>
<dbReference type="SMART" id="SM00829">
    <property type="entry name" value="PKS_ER"/>
    <property type="match status" value="1"/>
</dbReference>
<dbReference type="Gene3D" id="3.90.180.10">
    <property type="entry name" value="Medium-chain alcohol dehydrogenases, catalytic domain"/>
    <property type="match status" value="1"/>
</dbReference>
<evidence type="ECO:0000313" key="4">
    <source>
        <dbReference type="EMBL" id="MCB8873955.1"/>
    </source>
</evidence>
<accession>A0A963YN97</accession>
<keyword evidence="5" id="KW-1185">Reference proteome</keyword>
<dbReference type="InterPro" id="IPR013154">
    <property type="entry name" value="ADH-like_N"/>
</dbReference>
<dbReference type="InterPro" id="IPR013149">
    <property type="entry name" value="ADH-like_C"/>
</dbReference>
<dbReference type="PANTHER" id="PTHR48106">
    <property type="entry name" value="QUINONE OXIDOREDUCTASE PIG3-RELATED"/>
    <property type="match status" value="1"/>
</dbReference>
<reference evidence="4" key="2">
    <citation type="submission" date="2021-01" db="EMBL/GenBank/DDBJ databases">
        <authorList>
            <person name="Mieszkin S."/>
            <person name="Pouder E."/>
            <person name="Alain K."/>
        </authorList>
    </citation>
    <scope>NUCLEOTIDE SEQUENCE</scope>
    <source>
        <strain evidence="4">HW T2.11</strain>
    </source>
</reference>
<protein>
    <submittedName>
        <fullName evidence="4">NAD(P)H-quinone oxidoreductase</fullName>
    </submittedName>
</protein>
<comment type="caution">
    <text evidence="4">The sequence shown here is derived from an EMBL/GenBank/DDBJ whole genome shotgun (WGS) entry which is preliminary data.</text>
</comment>
<evidence type="ECO:0000259" key="3">
    <source>
        <dbReference type="SMART" id="SM00829"/>
    </source>
</evidence>
<dbReference type="GO" id="GO:0016651">
    <property type="term" value="F:oxidoreductase activity, acting on NAD(P)H"/>
    <property type="evidence" value="ECO:0007669"/>
    <property type="project" value="TreeGrafter"/>
</dbReference>
<proteinExistence type="predicted"/>
<evidence type="ECO:0000256" key="1">
    <source>
        <dbReference type="ARBA" id="ARBA00022857"/>
    </source>
</evidence>
<reference evidence="4" key="1">
    <citation type="journal article" date="2021" name="Microorganisms">
        <title>Acidisoma silvae sp. nov. and Acidisomacellulosilytica sp. nov., Two Acidophilic Bacteria Isolated from Decaying Wood, Hydrolyzing Cellulose and Producing Poly-3-hydroxybutyrate.</title>
        <authorList>
            <person name="Mieszkin S."/>
            <person name="Pouder E."/>
            <person name="Uroz S."/>
            <person name="Simon-Colin C."/>
            <person name="Alain K."/>
        </authorList>
    </citation>
    <scope>NUCLEOTIDE SEQUENCE</scope>
    <source>
        <strain evidence="4">HW T2.11</strain>
    </source>
</reference>
<dbReference type="PANTHER" id="PTHR48106:SF8">
    <property type="entry name" value="OS02G0805600 PROTEIN"/>
    <property type="match status" value="1"/>
</dbReference>
<dbReference type="SUPFAM" id="SSF50129">
    <property type="entry name" value="GroES-like"/>
    <property type="match status" value="1"/>
</dbReference>
<name>A0A963YN97_9PROT</name>
<evidence type="ECO:0000313" key="5">
    <source>
        <dbReference type="Proteomes" id="UP000708298"/>
    </source>
</evidence>
<evidence type="ECO:0000256" key="2">
    <source>
        <dbReference type="ARBA" id="ARBA00023002"/>
    </source>
</evidence>
<keyword evidence="1" id="KW-0521">NADP</keyword>
<keyword evidence="2" id="KW-0560">Oxidoreductase</keyword>
<dbReference type="GO" id="GO:0070402">
    <property type="term" value="F:NADPH binding"/>
    <property type="evidence" value="ECO:0007669"/>
    <property type="project" value="TreeGrafter"/>
</dbReference>
<dbReference type="Pfam" id="PF08240">
    <property type="entry name" value="ADH_N"/>
    <property type="match status" value="1"/>
</dbReference>
<dbReference type="Pfam" id="PF00107">
    <property type="entry name" value="ADH_zinc_N"/>
    <property type="match status" value="1"/>
</dbReference>
<dbReference type="InterPro" id="IPR014189">
    <property type="entry name" value="Quinone_OxRdtase_PIG3"/>
</dbReference>